<dbReference type="SUPFAM" id="SSF53850">
    <property type="entry name" value="Periplasmic binding protein-like II"/>
    <property type="match status" value="1"/>
</dbReference>
<keyword evidence="4" id="KW-0804">Transcription</keyword>
<dbReference type="SUPFAM" id="SSF46785">
    <property type="entry name" value="Winged helix' DNA-binding domain"/>
    <property type="match status" value="1"/>
</dbReference>
<dbReference type="FunFam" id="1.10.10.10:FF:000001">
    <property type="entry name" value="LysR family transcriptional regulator"/>
    <property type="match status" value="1"/>
</dbReference>
<gene>
    <name evidence="6" type="ORF">AVDCRST_MAG94-6015</name>
</gene>
<dbReference type="InterPro" id="IPR036390">
    <property type="entry name" value="WH_DNA-bd_sf"/>
</dbReference>
<dbReference type="InterPro" id="IPR005119">
    <property type="entry name" value="LysR_subst-bd"/>
</dbReference>
<dbReference type="PRINTS" id="PR00039">
    <property type="entry name" value="HTHLYSR"/>
</dbReference>
<evidence type="ECO:0000256" key="1">
    <source>
        <dbReference type="ARBA" id="ARBA00009437"/>
    </source>
</evidence>
<dbReference type="PANTHER" id="PTHR30537:SF1">
    <property type="entry name" value="HTH-TYPE TRANSCRIPTIONAL REGULATOR PGRR"/>
    <property type="match status" value="1"/>
</dbReference>
<dbReference type="PANTHER" id="PTHR30537">
    <property type="entry name" value="HTH-TYPE TRANSCRIPTIONAL REGULATOR"/>
    <property type="match status" value="1"/>
</dbReference>
<dbReference type="Gene3D" id="1.10.10.10">
    <property type="entry name" value="Winged helix-like DNA-binding domain superfamily/Winged helix DNA-binding domain"/>
    <property type="match status" value="1"/>
</dbReference>
<dbReference type="FunFam" id="3.40.190.290:FF:000012">
    <property type="entry name" value="Transcriptional regulator, LysR family"/>
    <property type="match status" value="1"/>
</dbReference>
<organism evidence="6">
    <name type="scientific">uncultured Leptolyngbya sp</name>
    <dbReference type="NCBI Taxonomy" id="332963"/>
    <lineage>
        <taxon>Bacteria</taxon>
        <taxon>Bacillati</taxon>
        <taxon>Cyanobacteriota</taxon>
        <taxon>Cyanophyceae</taxon>
        <taxon>Leptolyngbyales</taxon>
        <taxon>Leptolyngbyaceae</taxon>
        <taxon>Leptolyngbya group</taxon>
        <taxon>Leptolyngbya</taxon>
        <taxon>environmental samples</taxon>
    </lineage>
</organism>
<keyword evidence="3" id="KW-0238">DNA-binding</keyword>
<dbReference type="GO" id="GO:0043565">
    <property type="term" value="F:sequence-specific DNA binding"/>
    <property type="evidence" value="ECO:0007669"/>
    <property type="project" value="TreeGrafter"/>
</dbReference>
<dbReference type="PROSITE" id="PS50931">
    <property type="entry name" value="HTH_LYSR"/>
    <property type="match status" value="1"/>
</dbReference>
<dbReference type="InterPro" id="IPR058163">
    <property type="entry name" value="LysR-type_TF_proteobact-type"/>
</dbReference>
<evidence type="ECO:0000256" key="2">
    <source>
        <dbReference type="ARBA" id="ARBA00023015"/>
    </source>
</evidence>
<dbReference type="InterPro" id="IPR036388">
    <property type="entry name" value="WH-like_DNA-bd_sf"/>
</dbReference>
<dbReference type="EMBL" id="CADCTY010002070">
    <property type="protein sequence ID" value="CAA9403010.1"/>
    <property type="molecule type" value="Genomic_DNA"/>
</dbReference>
<evidence type="ECO:0000256" key="3">
    <source>
        <dbReference type="ARBA" id="ARBA00023125"/>
    </source>
</evidence>
<dbReference type="Gene3D" id="3.40.190.290">
    <property type="match status" value="1"/>
</dbReference>
<dbReference type="GO" id="GO:0003700">
    <property type="term" value="F:DNA-binding transcription factor activity"/>
    <property type="evidence" value="ECO:0007669"/>
    <property type="project" value="InterPro"/>
</dbReference>
<evidence type="ECO:0000256" key="4">
    <source>
        <dbReference type="ARBA" id="ARBA00023163"/>
    </source>
</evidence>
<dbReference type="Pfam" id="PF03466">
    <property type="entry name" value="LysR_substrate"/>
    <property type="match status" value="1"/>
</dbReference>
<proteinExistence type="inferred from homology"/>
<sequence>MKRDELNDLAAFVIVADEMSFTRAASKLGMSPSALSHAMKVLEDRLGLQLLARTTRRVSTTEAGERLLKTLRPAFEDISAELTALAGLRDKPAGALRITTPRHAATSVLWPMLPGFLSAYSDIRVEITIDEGLSDIIESRYDAGIRFGEKVAKDMVTVRVSSNIQVAIVASPSYFADHPVPNTPKDLAEHRCINYRFSTSGGLYLWEFEEGGRPFQVRVDGPLVFNDGDMILAAALAEQGIAYLFEDQIADYVVEGQLIRILTEWCPTFPGYYLYHPNRRQTPPALTALVNALQVVLQKSDETQNSIA</sequence>
<feature type="domain" description="HTH lysR-type" evidence="5">
    <location>
        <begin position="4"/>
        <end position="61"/>
    </location>
</feature>
<comment type="similarity">
    <text evidence="1">Belongs to the LysR transcriptional regulatory family.</text>
</comment>
<accession>A0A6J4P2D3</accession>
<reference evidence="6" key="1">
    <citation type="submission" date="2020-02" db="EMBL/GenBank/DDBJ databases">
        <authorList>
            <person name="Meier V. D."/>
        </authorList>
    </citation>
    <scope>NUCLEOTIDE SEQUENCE</scope>
    <source>
        <strain evidence="6">AVDCRST_MAG94</strain>
    </source>
</reference>
<dbReference type="AlphaFoldDB" id="A0A6J4P2D3"/>
<name>A0A6J4P2D3_9CYAN</name>
<evidence type="ECO:0000313" key="6">
    <source>
        <dbReference type="EMBL" id="CAA9403010.1"/>
    </source>
</evidence>
<evidence type="ECO:0000259" key="5">
    <source>
        <dbReference type="PROSITE" id="PS50931"/>
    </source>
</evidence>
<protein>
    <submittedName>
        <fullName evidence="6">Transcriptional regulator, LysR family</fullName>
    </submittedName>
</protein>
<dbReference type="CDD" id="cd08474">
    <property type="entry name" value="PBP2_CrgA_like_5"/>
    <property type="match status" value="1"/>
</dbReference>
<dbReference type="GO" id="GO:0006351">
    <property type="term" value="P:DNA-templated transcription"/>
    <property type="evidence" value="ECO:0007669"/>
    <property type="project" value="TreeGrafter"/>
</dbReference>
<dbReference type="InterPro" id="IPR000847">
    <property type="entry name" value="LysR_HTH_N"/>
</dbReference>
<dbReference type="Pfam" id="PF00126">
    <property type="entry name" value="HTH_1"/>
    <property type="match status" value="1"/>
</dbReference>
<keyword evidence="2" id="KW-0805">Transcription regulation</keyword>